<feature type="compositionally biased region" description="Polar residues" evidence="1">
    <location>
        <begin position="1521"/>
        <end position="1533"/>
    </location>
</feature>
<dbReference type="PRINTS" id="PR01217">
    <property type="entry name" value="PRICHEXTENSN"/>
</dbReference>
<feature type="region of interest" description="Disordered" evidence="1">
    <location>
        <begin position="1393"/>
        <end position="1428"/>
    </location>
</feature>
<dbReference type="GeneID" id="115024345"/>
<feature type="compositionally biased region" description="Low complexity" evidence="1">
    <location>
        <begin position="1572"/>
        <end position="1583"/>
    </location>
</feature>
<feature type="compositionally biased region" description="Polar residues" evidence="1">
    <location>
        <begin position="808"/>
        <end position="819"/>
    </location>
</feature>
<feature type="compositionally biased region" description="Low complexity" evidence="1">
    <location>
        <begin position="1053"/>
        <end position="1070"/>
    </location>
</feature>
<feature type="compositionally biased region" description="Low complexity" evidence="1">
    <location>
        <begin position="704"/>
        <end position="716"/>
    </location>
</feature>
<evidence type="ECO:0000313" key="4">
    <source>
        <dbReference type="RefSeq" id="XP_029311683.1"/>
    </source>
</evidence>
<feature type="compositionally biased region" description="Gly residues" evidence="1">
    <location>
        <begin position="542"/>
        <end position="552"/>
    </location>
</feature>
<reference evidence="4" key="1">
    <citation type="submission" date="2025-08" db="UniProtKB">
        <authorList>
            <consortium name="RefSeq"/>
        </authorList>
    </citation>
    <scope>IDENTIFICATION</scope>
</reference>
<feature type="compositionally biased region" description="Basic and acidic residues" evidence="1">
    <location>
        <begin position="987"/>
        <end position="1022"/>
    </location>
</feature>
<feature type="compositionally biased region" description="Low complexity" evidence="1">
    <location>
        <begin position="1628"/>
        <end position="1656"/>
    </location>
</feature>
<feature type="compositionally biased region" description="Polar residues" evidence="1">
    <location>
        <begin position="1393"/>
        <end position="1403"/>
    </location>
</feature>
<dbReference type="InParanoid" id="A0A6J2RL93"/>
<feature type="compositionally biased region" description="Low complexity" evidence="1">
    <location>
        <begin position="853"/>
        <end position="865"/>
    </location>
</feature>
<evidence type="ECO:0000313" key="3">
    <source>
        <dbReference type="Proteomes" id="UP000504630"/>
    </source>
</evidence>
<dbReference type="RefSeq" id="XP_029311683.1">
    <property type="nucleotide sequence ID" value="XM_029455823.1"/>
</dbReference>
<feature type="compositionally biased region" description="Low complexity" evidence="1">
    <location>
        <begin position="1682"/>
        <end position="1693"/>
    </location>
</feature>
<feature type="compositionally biased region" description="Basic and acidic residues" evidence="1">
    <location>
        <begin position="1726"/>
        <end position="1736"/>
    </location>
</feature>
<feature type="compositionally biased region" description="Basic and acidic residues" evidence="1">
    <location>
        <begin position="929"/>
        <end position="938"/>
    </location>
</feature>
<dbReference type="OrthoDB" id="21499at2759"/>
<dbReference type="InterPro" id="IPR025451">
    <property type="entry name" value="DUF4211"/>
</dbReference>
<feature type="compositionally biased region" description="Low complexity" evidence="1">
    <location>
        <begin position="1092"/>
        <end position="1101"/>
    </location>
</feature>
<feature type="compositionally biased region" description="Low complexity" evidence="1">
    <location>
        <begin position="1023"/>
        <end position="1038"/>
    </location>
</feature>
<feature type="compositionally biased region" description="Low complexity" evidence="1">
    <location>
        <begin position="567"/>
        <end position="590"/>
    </location>
</feature>
<dbReference type="Pfam" id="PF13926">
    <property type="entry name" value="DUF4211"/>
    <property type="match status" value="1"/>
</dbReference>
<feature type="compositionally biased region" description="Pro residues" evidence="1">
    <location>
        <begin position="2021"/>
        <end position="2049"/>
    </location>
</feature>
<feature type="domain" description="DUF4211" evidence="2">
    <location>
        <begin position="2344"/>
        <end position="2460"/>
    </location>
</feature>
<feature type="compositionally biased region" description="Acidic residues" evidence="1">
    <location>
        <begin position="1910"/>
        <end position="1938"/>
    </location>
</feature>
<feature type="region of interest" description="Disordered" evidence="1">
    <location>
        <begin position="1465"/>
        <end position="1484"/>
    </location>
</feature>
<feature type="compositionally biased region" description="Pro residues" evidence="1">
    <location>
        <begin position="1986"/>
        <end position="1999"/>
    </location>
</feature>
<feature type="compositionally biased region" description="Low complexity" evidence="1">
    <location>
        <begin position="273"/>
        <end position="290"/>
    </location>
</feature>
<dbReference type="CTD" id="564766"/>
<dbReference type="InterPro" id="IPR052466">
    <property type="entry name" value="DNA_MethProtect_Complex"/>
</dbReference>
<dbReference type="PANTHER" id="PTHR14709">
    <property type="entry name" value="GLUTAMINE AND SERINE-RICH PROTEIN 1-RELATED"/>
    <property type="match status" value="1"/>
</dbReference>
<feature type="compositionally biased region" description="Low complexity" evidence="1">
    <location>
        <begin position="644"/>
        <end position="661"/>
    </location>
</feature>
<feature type="compositionally biased region" description="Low complexity" evidence="1">
    <location>
        <begin position="374"/>
        <end position="451"/>
    </location>
</feature>
<proteinExistence type="predicted"/>
<feature type="region of interest" description="Disordered" evidence="1">
    <location>
        <begin position="1855"/>
        <end position="2104"/>
    </location>
</feature>
<feature type="region of interest" description="Disordered" evidence="1">
    <location>
        <begin position="1299"/>
        <end position="1332"/>
    </location>
</feature>
<feature type="region of interest" description="Disordered" evidence="1">
    <location>
        <begin position="273"/>
        <end position="297"/>
    </location>
</feature>
<dbReference type="FunCoup" id="A0A6J2RL93">
    <property type="interactions" value="746"/>
</dbReference>
<feature type="compositionally biased region" description="Basic and acidic residues" evidence="1">
    <location>
        <begin position="2224"/>
        <end position="2315"/>
    </location>
</feature>
<feature type="compositionally biased region" description="Polar residues" evidence="1">
    <location>
        <begin position="523"/>
        <end position="539"/>
    </location>
</feature>
<feature type="compositionally biased region" description="Pro residues" evidence="1">
    <location>
        <begin position="452"/>
        <end position="468"/>
    </location>
</feature>
<feature type="compositionally biased region" description="Low complexity" evidence="1">
    <location>
        <begin position="504"/>
        <end position="522"/>
    </location>
</feature>
<feature type="region of interest" description="Disordered" evidence="1">
    <location>
        <begin position="2201"/>
        <end position="2361"/>
    </location>
</feature>
<feature type="compositionally biased region" description="Basic residues" evidence="1">
    <location>
        <begin position="1181"/>
        <end position="1203"/>
    </location>
</feature>
<dbReference type="Proteomes" id="UP000504630">
    <property type="component" value="Chromosome 19"/>
</dbReference>
<feature type="region of interest" description="Disordered" evidence="1">
    <location>
        <begin position="182"/>
        <end position="204"/>
    </location>
</feature>
<feature type="compositionally biased region" description="Gly residues" evidence="1">
    <location>
        <begin position="1412"/>
        <end position="1424"/>
    </location>
</feature>
<sequence length="2548" mass="274043">MDRNYPGTGFGDLGAGAGWSYERSAKASLVYGSSRSSHPESELLHRQAYATPHPLQGYATNHHPGSAGQGGAWGAAGRSLGLSGLFDTGLHHASPSAPDASVMNLISALESRGPQPPPSASSLLSQFRTPSWQTAMHTPAPPELFISGALPGSGSFPSSSALSAYQHPASFSSRPFPTASLSLQDTPTFSPTSNGLLSPHDPLLHIKAPSQSSLGFDRLLSSQGAAAAAYRGSQDPTSATSAQASSARHLQSHQFNLLSSQLQDQSSQLYNSSVFSSAQSQPQSQSNSAQERAVPRQDSVIKHYQRPTPAQSQLSSSAAHSLQHYLSCGGAGYQQIATHHRHAGLSCSPLGDQSPSSDLKPPSRTEQYRPIIQPPYSSSSPSSSSSSAGKGTKSSSSSGYSSASSASSSRTPHTPPSASSTSSSSSSSSATSGAHPANSISSSSSSAAPSRQQPPPQPAPPPPAPQQPPATSSSAPQSLPKSCLSGYGSPVPSVKNPTSALTGQTPPQQQTQSYSPNQPPTSHLAQSYGGFSSPQAQDLSSGTGGKGYGSLGGRSQSYPTDIYGADSAYGSLPSSLGGAGSPSLGYGAPGHSPALLRSSGSSGSGASAGGSSSGTGSGNSGSGGGAGNSMTNERGGSGGGSYHIPDSSPSPSGNSGIIRPGLHSPVPTCPTQSPGGAGSNKYISSVLSPTFLASPQGYPDTRGPSSQPQSYHSTSSKTKADTSMLGVGSQRSQEEVDDDDEFLIQHLLQAQASPAPQAGHHHPQQQSQQTSQQTQPQPQSVPSTTDSGKGLSYDMGKSSEERYHPQSVIRTHSATSTGNAGAVGSISGLETQLEMSLKKQQQQQQHQQHHHQQQQQRNERSAGSSRSGGGRGSAEQVHSHLHHHDNLGSVVHYGRGDPYSQHSLAPQHSSHSQHVSSHSQIPSHSQMELQKKPQDRAEISYPRKTPELQQQHSQSQAPASLMDSPTDQSRQPPHLLQSVLSHTTRNKLEPHQQHHKMDSHQQHQHHKMDSHQQHQQHHKMDSHAQQQQQQHSISQQQAVMEGGGGTLGSSKHQTQSQSQTTQLQLQLQSQAMEVAAAHYNHGPPPHQHEQSQVKQSSVVSSLDMLERSLSQTSSTDVAVAEDRRGGAGSGGRSGGSSERHRQQQEQQQRQHPSHHHSQQHSASELHSFLSEPDIGLSTPPHMHHLSQHHAQQHQQTHSHHPHHIPPPSASAHSQPQPDPQQTSSQLTPQQSQLDQQRSEQHQFDNVSPVEKSDQNQQSNRFVPLTSICFPDSLLQDEDRSFFPGMEDMFCAEDYKSSCAGPGQEEMNESHTGQEGMDSMKAGQGGGGAGGSGGGSYDIMGHHGGDQGYEPYCHGLEEPSNNTMTLDLDSLKTHELPSTVNTEQLGLIQSQAPAMGMGSNTAGPNSGAKLSSGPGGPSQGAGSGGLQSPIFCSSRPKKLLKSSSFHLLKERRDPNTLPKKSYAQEYEFEDDEDKADQPADIRLNSRRLPDLLPDLVSSCRKGGGGSGSLSPLMGDIDFYHSSGYSAMGSHSLQPQDGPKKRGRKPTRPKREGPPRPRGRPRIRPMPEPFTPRGMMGEMGATTTTTGGGFNVEGRGRGRGRGSRGRGQRREDMYMEMSGKEQDQMHQHHLNQQQPQQLHHQPQQQIHEPIPPLKIKLPIGTLSSSDALLRTDSLSGTDPALSDGSVGSAPSLGLSPGPPCSTESNRSQDKNKLKNQMMSDGVDDEGLEERGDEKDSESKAGFVASFLDFLKTGRRPPGLDISPGMEHDNGETSPCKAGGLRPMSPGPPPPPPAFGDSEGNGGLTLGNCPSPKRLEDELKRNLETLPSFSSDEEDSVGKNQDLQKSISSAISALYDTPQLNSNIQTPLPPSPLQPHAIHSPLTPTLQPPTLSPQPTMHTPHNLPHSNEPDVLLPEEGDMDENKEEENEEERSAGGDEECDMTEEREPQLETLGAPSLDSPLPEIPSEPETPEPPSFPQSPASSSSPCHSPLPPLSLPSPLPPTEEKQQENSQPPSPVASTSPSPSSPPPATLPQPATPPLPPPPPTSPPPPSIQKESPMPSPESPASPEEPPAPKITSLHLAQKQEDAAIAGESEEDESESGGEGIFRERDEFVVRVEDIRTLKLALQMGREPPPIWRVQKALLQKFSPEIKDGQRQFCATSNYLGYFGDAKRRYQRIYVKFLENVNKKDYVRVCSRRPWRRATPALRRQPLPRMASPPTATQAPPKVEKEERVAPPVQREQREKTRTTTTKEQREKKEAPAAVPKAKDKEREPEKEREKRVQSQQDKVEKRAAAAERGRVKEEKKAVEKKEKAERPPKSKPAKVKAEPPPKKRKKWLKEIPSSSDSDSSEEAASENEMPVKGGVNNRAMREMFRSYVEMLVSTALDPDMIQALEDTDDELYLPPMRKIDSIISEQKRRLLRRVSMSSQHQEFLHAYPQIIVDPLDSGSVKVRLSGDAYNRKTLNRVKKTLPKPQDLKLSGETYRIYSLFHSLHHYKYHTFLQCKKETNSIEQAAEDPGQEEVVQQCMANQSWLDTLFSSFIELLTLSTKA</sequence>
<feature type="compositionally biased region" description="Pro residues" evidence="1">
    <location>
        <begin position="2056"/>
        <end position="2071"/>
    </location>
</feature>
<feature type="compositionally biased region" description="Gly residues" evidence="1">
    <location>
        <begin position="602"/>
        <end position="627"/>
    </location>
</feature>
<feature type="compositionally biased region" description="Polar residues" evidence="1">
    <location>
        <begin position="182"/>
        <end position="196"/>
    </location>
</feature>
<feature type="compositionally biased region" description="Low complexity" evidence="1">
    <location>
        <begin position="1975"/>
        <end position="1985"/>
    </location>
</feature>
<feature type="region of interest" description="Disordered" evidence="1">
    <location>
        <begin position="1668"/>
        <end position="1840"/>
    </location>
</feature>
<dbReference type="KEGG" id="cgob:115024345"/>
<protein>
    <submittedName>
        <fullName evidence="4">Proline-rich protein 12</fullName>
    </submittedName>
</protein>
<feature type="compositionally biased region" description="Gly residues" evidence="1">
    <location>
        <begin position="1322"/>
        <end position="1332"/>
    </location>
</feature>
<feature type="compositionally biased region" description="Low complexity" evidence="1">
    <location>
        <begin position="907"/>
        <end position="926"/>
    </location>
</feature>
<feature type="compositionally biased region" description="Low complexity" evidence="1">
    <location>
        <begin position="745"/>
        <end position="785"/>
    </location>
</feature>
<feature type="region of interest" description="Disordered" evidence="1">
    <location>
        <begin position="344"/>
        <end position="973"/>
    </location>
</feature>
<keyword evidence="3" id="KW-1185">Reference proteome</keyword>
<evidence type="ECO:0000259" key="2">
    <source>
        <dbReference type="Pfam" id="PF13926"/>
    </source>
</evidence>
<feature type="region of interest" description="Disordered" evidence="1">
    <location>
        <begin position="1498"/>
        <end position="1656"/>
    </location>
</feature>
<feature type="region of interest" description="Disordered" evidence="1">
    <location>
        <begin position="987"/>
        <end position="1258"/>
    </location>
</feature>
<dbReference type="PANTHER" id="PTHR14709:SF1">
    <property type="entry name" value="PROLINE-RICH PROTEIN 12"/>
    <property type="match status" value="1"/>
</dbReference>
<feature type="compositionally biased region" description="Basic residues" evidence="1">
    <location>
        <begin position="1595"/>
        <end position="1605"/>
    </location>
</feature>
<name>A0A6J2RL93_COTGO</name>
<evidence type="ECO:0000256" key="1">
    <source>
        <dbReference type="SAM" id="MobiDB-lite"/>
    </source>
</evidence>
<gene>
    <name evidence="4" type="primary">prr12a</name>
</gene>
<feature type="compositionally biased region" description="Low complexity" evidence="1">
    <location>
        <begin position="1209"/>
        <end position="1235"/>
    </location>
</feature>
<feature type="compositionally biased region" description="Pro residues" evidence="1">
    <location>
        <begin position="1782"/>
        <end position="1791"/>
    </location>
</feature>
<feature type="compositionally biased region" description="Polar residues" evidence="1">
    <location>
        <begin position="681"/>
        <end position="693"/>
    </location>
</feature>
<feature type="compositionally biased region" description="Basic and acidic residues" evidence="1">
    <location>
        <begin position="1810"/>
        <end position="1820"/>
    </location>
</feature>
<organism evidence="3 4">
    <name type="scientific">Cottoperca gobio</name>
    <name type="common">Frogmouth</name>
    <name type="synonym">Aphritis gobio</name>
    <dbReference type="NCBI Taxonomy" id="56716"/>
    <lineage>
        <taxon>Eukaryota</taxon>
        <taxon>Metazoa</taxon>
        <taxon>Chordata</taxon>
        <taxon>Craniata</taxon>
        <taxon>Vertebrata</taxon>
        <taxon>Euteleostomi</taxon>
        <taxon>Actinopterygii</taxon>
        <taxon>Neopterygii</taxon>
        <taxon>Teleostei</taxon>
        <taxon>Neoteleostei</taxon>
        <taxon>Acanthomorphata</taxon>
        <taxon>Eupercaria</taxon>
        <taxon>Perciformes</taxon>
        <taxon>Notothenioidei</taxon>
        <taxon>Bovichtidae</taxon>
        <taxon>Cottoperca</taxon>
    </lineage>
</organism>
<accession>A0A6J2RL93</accession>
<feature type="compositionally biased region" description="Basic and acidic residues" evidence="1">
    <location>
        <begin position="1606"/>
        <end position="1624"/>
    </location>
</feature>
<feature type="compositionally biased region" description="Low complexity" evidence="1">
    <location>
        <begin position="469"/>
        <end position="480"/>
    </location>
</feature>